<dbReference type="PANTHER" id="PTHR34860:SF6">
    <property type="entry name" value="REPRESSOR-LIKE PROTEIN SSO7C3"/>
    <property type="match status" value="1"/>
</dbReference>
<dbReference type="Pfam" id="PF04014">
    <property type="entry name" value="MazE_antitoxin"/>
    <property type="match status" value="1"/>
</dbReference>
<dbReference type="GO" id="GO:0003677">
    <property type="term" value="F:DNA binding"/>
    <property type="evidence" value="ECO:0007669"/>
    <property type="project" value="UniProtKB-UniRule"/>
</dbReference>
<dbReference type="SUPFAM" id="SSF89447">
    <property type="entry name" value="AbrB/MazE/MraZ-like"/>
    <property type="match status" value="1"/>
</dbReference>
<keyword evidence="4" id="KW-1185">Reference proteome</keyword>
<dbReference type="Gene3D" id="2.10.260.10">
    <property type="match status" value="1"/>
</dbReference>
<dbReference type="PANTHER" id="PTHR34860">
    <property type="entry name" value="REPRESSOR-LIKE PROTEIN SSO7C3"/>
    <property type="match status" value="1"/>
</dbReference>
<dbReference type="InterPro" id="IPR007159">
    <property type="entry name" value="SpoVT-AbrB_dom"/>
</dbReference>
<name>A0A9X7VX09_9BACL</name>
<dbReference type="PROSITE" id="PS51740">
    <property type="entry name" value="SPOVT_ABRB"/>
    <property type="match status" value="1"/>
</dbReference>
<organism evidence="3 4">
    <name type="scientific">Alicyclobacillus mengziensis</name>
    <dbReference type="NCBI Taxonomy" id="2931921"/>
    <lineage>
        <taxon>Bacteria</taxon>
        <taxon>Bacillati</taxon>
        <taxon>Bacillota</taxon>
        <taxon>Bacilli</taxon>
        <taxon>Bacillales</taxon>
        <taxon>Alicyclobacillaceae</taxon>
        <taxon>Alicyclobacillus</taxon>
    </lineage>
</organism>
<dbReference type="RefSeq" id="WP_206655996.1">
    <property type="nucleotide sequence ID" value="NZ_CP071182.1"/>
</dbReference>
<dbReference type="InterPro" id="IPR052975">
    <property type="entry name" value="Repressor-like_regulatory"/>
</dbReference>
<gene>
    <name evidence="3" type="ORF">JZ786_19585</name>
</gene>
<feature type="domain" description="SpoVT-AbrB" evidence="2">
    <location>
        <begin position="1"/>
        <end position="34"/>
    </location>
</feature>
<accession>A0A9X7VX09</accession>
<dbReference type="Proteomes" id="UP000663505">
    <property type="component" value="Chromosome"/>
</dbReference>
<reference evidence="3 4" key="1">
    <citation type="submission" date="2021-02" db="EMBL/GenBank/DDBJ databases">
        <title>Alicyclobacillus curvatus sp. nov. and Alicyclobacillus mengziensis sp. nov., two acidophilic bacteria isolated from acid mine drainage.</title>
        <authorList>
            <person name="Huang Y."/>
        </authorList>
    </citation>
    <scope>NUCLEOTIDE SEQUENCE [LARGE SCALE GENOMIC DNA]</scope>
    <source>
        <strain evidence="3 4">S30H14</strain>
    </source>
</reference>
<proteinExistence type="predicted"/>
<protein>
    <submittedName>
        <fullName evidence="3">AbrB family transcriptional regulator</fullName>
    </submittedName>
</protein>
<evidence type="ECO:0000313" key="3">
    <source>
        <dbReference type="EMBL" id="QSO46631.1"/>
    </source>
</evidence>
<dbReference type="KEGG" id="afx:JZ786_19585"/>
<evidence type="ECO:0000256" key="1">
    <source>
        <dbReference type="PROSITE-ProRule" id="PRU01076"/>
    </source>
</evidence>
<dbReference type="InterPro" id="IPR037914">
    <property type="entry name" value="SpoVT-AbrB_sf"/>
</dbReference>
<dbReference type="AlphaFoldDB" id="A0A9X7VX09"/>
<sequence length="69" mass="7801">MIPIELRRVLDIKESDSLEIFTDHERIILSKYQPACAFCGEASGTITYKSKKICTHCLVELSQVSTNLI</sequence>
<dbReference type="EMBL" id="CP071182">
    <property type="protein sequence ID" value="QSO46631.1"/>
    <property type="molecule type" value="Genomic_DNA"/>
</dbReference>
<evidence type="ECO:0000259" key="2">
    <source>
        <dbReference type="PROSITE" id="PS51740"/>
    </source>
</evidence>
<keyword evidence="1" id="KW-0238">DNA-binding</keyword>
<evidence type="ECO:0000313" key="4">
    <source>
        <dbReference type="Proteomes" id="UP000663505"/>
    </source>
</evidence>